<evidence type="ECO:0000313" key="3">
    <source>
        <dbReference type="Proteomes" id="UP001596447"/>
    </source>
</evidence>
<reference evidence="2 3" key="1">
    <citation type="journal article" date="2019" name="Int. J. Syst. Evol. Microbiol.">
        <title>The Global Catalogue of Microorganisms (GCM) 10K type strain sequencing project: providing services to taxonomists for standard genome sequencing and annotation.</title>
        <authorList>
            <consortium name="The Broad Institute Genomics Platform"/>
            <consortium name="The Broad Institute Genome Sequencing Center for Infectious Disease"/>
            <person name="Wu L."/>
            <person name="Ma J."/>
        </authorList>
    </citation>
    <scope>NUCLEOTIDE SEQUENCE [LARGE SCALE GENOMIC DNA]</scope>
    <source>
        <strain evidence="2 3">XZGYJ-43</strain>
    </source>
</reference>
<comment type="caution">
    <text evidence="2">The sequence shown here is derived from an EMBL/GenBank/DDBJ whole genome shotgun (WGS) entry which is preliminary data.</text>
</comment>
<proteinExistence type="predicted"/>
<accession>A0ABD5Z6D4</accession>
<name>A0ABD5Z6D4_9EURY</name>
<gene>
    <name evidence="2" type="ORF">ACFQJ9_15025</name>
</gene>
<sequence length="100" mass="11304">MQPNASNPENRPDRPNWKGARYKRIGTDTQNRDHWLQADDRIVTVVSADGTRLVERYDLAELGKNTQHWIDYVAERTGWSDQPLTVLSTAALLKATRGGA</sequence>
<evidence type="ECO:0000256" key="1">
    <source>
        <dbReference type="SAM" id="MobiDB-lite"/>
    </source>
</evidence>
<keyword evidence="3" id="KW-1185">Reference proteome</keyword>
<evidence type="ECO:0000313" key="2">
    <source>
        <dbReference type="EMBL" id="MFC7200713.1"/>
    </source>
</evidence>
<dbReference type="EMBL" id="JBHTAR010000011">
    <property type="protein sequence ID" value="MFC7200713.1"/>
    <property type="molecule type" value="Genomic_DNA"/>
</dbReference>
<dbReference type="AlphaFoldDB" id="A0ABD5Z6D4"/>
<dbReference type="Proteomes" id="UP001596447">
    <property type="component" value="Unassembled WGS sequence"/>
</dbReference>
<organism evidence="2 3">
    <name type="scientific">Halospeciosus flavus</name>
    <dbReference type="NCBI Taxonomy" id="3032283"/>
    <lineage>
        <taxon>Archaea</taxon>
        <taxon>Methanobacteriati</taxon>
        <taxon>Methanobacteriota</taxon>
        <taxon>Stenosarchaea group</taxon>
        <taxon>Halobacteria</taxon>
        <taxon>Halobacteriales</taxon>
        <taxon>Halobacteriaceae</taxon>
        <taxon>Halospeciosus</taxon>
    </lineage>
</organism>
<protein>
    <submittedName>
        <fullName evidence="2">Uncharacterized protein</fullName>
    </submittedName>
</protein>
<dbReference type="RefSeq" id="WP_279527486.1">
    <property type="nucleotide sequence ID" value="NZ_CP122312.1"/>
</dbReference>
<feature type="region of interest" description="Disordered" evidence="1">
    <location>
        <begin position="1"/>
        <end position="20"/>
    </location>
</feature>